<feature type="transmembrane region" description="Helical" evidence="1">
    <location>
        <begin position="15"/>
        <end position="36"/>
    </location>
</feature>
<evidence type="ECO:0000313" key="2">
    <source>
        <dbReference type="EMBL" id="QSQ14978.1"/>
    </source>
</evidence>
<accession>A0ABX7NFB1</accession>
<evidence type="ECO:0000256" key="1">
    <source>
        <dbReference type="SAM" id="Phobius"/>
    </source>
</evidence>
<dbReference type="Proteomes" id="UP000663090">
    <property type="component" value="Chromosome"/>
</dbReference>
<keyword evidence="3" id="KW-1185">Reference proteome</keyword>
<keyword evidence="1" id="KW-0812">Transmembrane</keyword>
<gene>
    <name evidence="2" type="ORF">JY572_02525</name>
</gene>
<keyword evidence="1" id="KW-0472">Membrane</keyword>
<dbReference type="RefSeq" id="WP_206716721.1">
    <property type="nucleotide sequence ID" value="NZ_CP071091.1"/>
</dbReference>
<name>A0ABX7NFB1_9BACT</name>
<proteinExistence type="predicted"/>
<protein>
    <submittedName>
        <fullName evidence="2">Uncharacterized protein</fullName>
    </submittedName>
</protein>
<dbReference type="EMBL" id="CP071091">
    <property type="protein sequence ID" value="QSQ14978.1"/>
    <property type="molecule type" value="Genomic_DNA"/>
</dbReference>
<sequence length="146" mass="16639">MHSSFLQFLVKTHPWGIAVLFVLWFALIARALSWVSGWHGLARQFRADGPAPSDLRNFTSGKIGWLDYKNCLAVGGDAQGLYLVPNLVFRLFHPPLRIPWSELHDRELSSFFFVKLDTFRAGESSTRIQLRAAVTEPFDFYMPPAN</sequence>
<reference evidence="2 3" key="1">
    <citation type="submission" date="2021-02" db="EMBL/GenBank/DDBJ databases">
        <title>De Novo genome assembly of isolated myxobacteria.</title>
        <authorList>
            <person name="Stevens D.C."/>
        </authorList>
    </citation>
    <scope>NUCLEOTIDE SEQUENCE [LARGE SCALE GENOMIC DNA]</scope>
    <source>
        <strain evidence="2 3">SCHIC003</strain>
    </source>
</reference>
<keyword evidence="1" id="KW-1133">Transmembrane helix</keyword>
<evidence type="ECO:0000313" key="3">
    <source>
        <dbReference type="Proteomes" id="UP000663090"/>
    </source>
</evidence>
<organism evidence="2 3">
    <name type="scientific">Myxococcus landrumensis</name>
    <dbReference type="NCBI Taxonomy" id="2813577"/>
    <lineage>
        <taxon>Bacteria</taxon>
        <taxon>Pseudomonadati</taxon>
        <taxon>Myxococcota</taxon>
        <taxon>Myxococcia</taxon>
        <taxon>Myxococcales</taxon>
        <taxon>Cystobacterineae</taxon>
        <taxon>Myxococcaceae</taxon>
        <taxon>Myxococcus</taxon>
    </lineage>
</organism>